<dbReference type="PANTHER" id="PTHR31580">
    <property type="entry name" value="FILAMENT-LIKE PLANT PROTEIN 4"/>
    <property type="match status" value="1"/>
</dbReference>
<evidence type="ECO:0000256" key="1">
    <source>
        <dbReference type="SAM" id="Coils"/>
    </source>
</evidence>
<keyword evidence="1" id="KW-0175">Coiled coil</keyword>
<feature type="coiled-coil region" evidence="1">
    <location>
        <begin position="26"/>
        <end position="53"/>
    </location>
</feature>
<evidence type="ECO:0000313" key="3">
    <source>
        <dbReference type="Proteomes" id="UP001642360"/>
    </source>
</evidence>
<dbReference type="Proteomes" id="UP001642360">
    <property type="component" value="Unassembled WGS sequence"/>
</dbReference>
<proteinExistence type="predicted"/>
<protein>
    <submittedName>
        <fullName evidence="2">Uncharacterized protein</fullName>
    </submittedName>
</protein>
<name>A0ABC8TB53_9AQUA</name>
<reference evidence="2 3" key="1">
    <citation type="submission" date="2024-02" db="EMBL/GenBank/DDBJ databases">
        <authorList>
            <person name="Vignale AGUSTIN F."/>
            <person name="Sosa J E."/>
            <person name="Modenutti C."/>
        </authorList>
    </citation>
    <scope>NUCLEOTIDE SEQUENCE [LARGE SCALE GENOMIC DNA]</scope>
</reference>
<organism evidence="2 3">
    <name type="scientific">Ilex paraguariensis</name>
    <name type="common">yerba mate</name>
    <dbReference type="NCBI Taxonomy" id="185542"/>
    <lineage>
        <taxon>Eukaryota</taxon>
        <taxon>Viridiplantae</taxon>
        <taxon>Streptophyta</taxon>
        <taxon>Embryophyta</taxon>
        <taxon>Tracheophyta</taxon>
        <taxon>Spermatophyta</taxon>
        <taxon>Magnoliopsida</taxon>
        <taxon>eudicotyledons</taxon>
        <taxon>Gunneridae</taxon>
        <taxon>Pentapetalae</taxon>
        <taxon>asterids</taxon>
        <taxon>campanulids</taxon>
        <taxon>Aquifoliales</taxon>
        <taxon>Aquifoliaceae</taxon>
        <taxon>Ilex</taxon>
    </lineage>
</organism>
<dbReference type="EMBL" id="CAUOFW020004647">
    <property type="protein sequence ID" value="CAK9166642.1"/>
    <property type="molecule type" value="Genomic_DNA"/>
</dbReference>
<accession>A0ABC8TB53</accession>
<gene>
    <name evidence="2" type="ORF">ILEXP_LOCUS35876</name>
</gene>
<sequence length="151" mass="16458">MGTEKMELKMALAECEDQLKASGDGLDEEEVKLVELKTHLDSANEAKRAAEIELGATIGKLRISRERLNGAGVNLVELCTQFAMANETKSIADVELKATNIEKEVAESRLTVVVEAGLRALLSIVGSLEKKGSKRAYFFRGNCCQMLKIGK</sequence>
<dbReference type="PANTHER" id="PTHR31580:SF49">
    <property type="entry name" value="FILAMENT-LIKE PLANT PROTEIN 3"/>
    <property type="match status" value="1"/>
</dbReference>
<dbReference type="AlphaFoldDB" id="A0ABC8TB53"/>
<evidence type="ECO:0000313" key="2">
    <source>
        <dbReference type="EMBL" id="CAK9166642.1"/>
    </source>
</evidence>
<keyword evidence="3" id="KW-1185">Reference proteome</keyword>
<comment type="caution">
    <text evidence="2">The sequence shown here is derived from an EMBL/GenBank/DDBJ whole genome shotgun (WGS) entry which is preliminary data.</text>
</comment>